<organism evidence="1">
    <name type="scientific">marine sediment metagenome</name>
    <dbReference type="NCBI Taxonomy" id="412755"/>
    <lineage>
        <taxon>unclassified sequences</taxon>
        <taxon>metagenomes</taxon>
        <taxon>ecological metagenomes</taxon>
    </lineage>
</organism>
<dbReference type="EMBL" id="BART01034116">
    <property type="protein sequence ID" value="GAH14685.1"/>
    <property type="molecule type" value="Genomic_DNA"/>
</dbReference>
<accession>X1E2P9</accession>
<evidence type="ECO:0000313" key="1">
    <source>
        <dbReference type="EMBL" id="GAH14685.1"/>
    </source>
</evidence>
<name>X1E2P9_9ZZZZ</name>
<protein>
    <submittedName>
        <fullName evidence="1">Uncharacterized protein</fullName>
    </submittedName>
</protein>
<comment type="caution">
    <text evidence="1">The sequence shown here is derived from an EMBL/GenBank/DDBJ whole genome shotgun (WGS) entry which is preliminary data.</text>
</comment>
<reference evidence="1" key="1">
    <citation type="journal article" date="2014" name="Front. Microbiol.">
        <title>High frequency of phylogenetically diverse reductive dehalogenase-homologous genes in deep subseafloor sedimentary metagenomes.</title>
        <authorList>
            <person name="Kawai M."/>
            <person name="Futagami T."/>
            <person name="Toyoda A."/>
            <person name="Takaki Y."/>
            <person name="Nishi S."/>
            <person name="Hori S."/>
            <person name="Arai W."/>
            <person name="Tsubouchi T."/>
            <person name="Morono Y."/>
            <person name="Uchiyama I."/>
            <person name="Ito T."/>
            <person name="Fujiyama A."/>
            <person name="Inagaki F."/>
            <person name="Takami H."/>
        </authorList>
    </citation>
    <scope>NUCLEOTIDE SEQUENCE</scope>
    <source>
        <strain evidence="1">Expedition CK06-06</strain>
    </source>
</reference>
<proteinExistence type="predicted"/>
<sequence length="39" mass="4496">MSFAWNVFQTLDVYVGYQYSKLSKNATLCTIKEKMGSDK</sequence>
<dbReference type="AlphaFoldDB" id="X1E2P9"/>
<gene>
    <name evidence="1" type="ORF">S01H4_58413</name>
</gene>